<keyword evidence="6 9" id="KW-1133">Transmembrane helix</keyword>
<comment type="subcellular location">
    <subcellularLocation>
        <location evidence="1">Cell inner membrane</location>
        <topology evidence="1">Multi-pass membrane protein</topology>
    </subcellularLocation>
    <subcellularLocation>
        <location evidence="8">Membrane</location>
        <topology evidence="8">Multi-pass membrane protein</topology>
    </subcellularLocation>
</comment>
<evidence type="ECO:0000256" key="9">
    <source>
        <dbReference type="SAM" id="Phobius"/>
    </source>
</evidence>
<keyword evidence="12" id="KW-1185">Reference proteome</keyword>
<name>A0A1D7TMR6_9BACT</name>
<protein>
    <submittedName>
        <fullName evidence="11">Ferric siderophore transport system, biopolymer transport protein ExbB</fullName>
    </submittedName>
</protein>
<evidence type="ECO:0000256" key="2">
    <source>
        <dbReference type="ARBA" id="ARBA00022448"/>
    </source>
</evidence>
<dbReference type="GO" id="GO:0005886">
    <property type="term" value="C:plasma membrane"/>
    <property type="evidence" value="ECO:0007669"/>
    <property type="project" value="UniProtKB-SubCell"/>
</dbReference>
<evidence type="ECO:0000313" key="12">
    <source>
        <dbReference type="Proteomes" id="UP000094609"/>
    </source>
</evidence>
<organism evidence="11 12">
    <name type="scientific">Sulfurospirillum halorespirans DSM 13726</name>
    <dbReference type="NCBI Taxonomy" id="1193502"/>
    <lineage>
        <taxon>Bacteria</taxon>
        <taxon>Pseudomonadati</taxon>
        <taxon>Campylobacterota</taxon>
        <taxon>Epsilonproteobacteria</taxon>
        <taxon>Campylobacterales</taxon>
        <taxon>Sulfurospirillaceae</taxon>
        <taxon>Sulfurospirillum</taxon>
    </lineage>
</organism>
<dbReference type="AlphaFoldDB" id="A0A1D7TMR6"/>
<feature type="transmembrane region" description="Helical" evidence="9">
    <location>
        <begin position="12"/>
        <end position="37"/>
    </location>
</feature>
<dbReference type="STRING" id="1193502.SHALO_2529"/>
<dbReference type="Pfam" id="PF01618">
    <property type="entry name" value="MotA_ExbB"/>
    <property type="match status" value="1"/>
</dbReference>
<dbReference type="PANTHER" id="PTHR30625">
    <property type="entry name" value="PROTEIN TOLQ"/>
    <property type="match status" value="1"/>
</dbReference>
<dbReference type="RefSeq" id="WP_069478838.1">
    <property type="nucleotide sequence ID" value="NZ_CP017111.1"/>
</dbReference>
<keyword evidence="3" id="KW-1003">Cell membrane</keyword>
<dbReference type="EMBL" id="CP017111">
    <property type="protein sequence ID" value="AOO66288.1"/>
    <property type="molecule type" value="Genomic_DNA"/>
</dbReference>
<evidence type="ECO:0000313" key="11">
    <source>
        <dbReference type="EMBL" id="AOO66288.1"/>
    </source>
</evidence>
<proteinExistence type="inferred from homology"/>
<evidence type="ECO:0000256" key="3">
    <source>
        <dbReference type="ARBA" id="ARBA00022475"/>
    </source>
</evidence>
<dbReference type="GO" id="GO:0017038">
    <property type="term" value="P:protein import"/>
    <property type="evidence" value="ECO:0007669"/>
    <property type="project" value="TreeGrafter"/>
</dbReference>
<dbReference type="GO" id="GO:0055085">
    <property type="term" value="P:transmembrane transport"/>
    <property type="evidence" value="ECO:0007669"/>
    <property type="project" value="InterPro"/>
</dbReference>
<feature type="transmembrane region" description="Helical" evidence="9">
    <location>
        <begin position="97"/>
        <end position="118"/>
    </location>
</feature>
<dbReference type="KEGG" id="shal:SHALO_2529"/>
<keyword evidence="4 9" id="KW-0812">Transmembrane</keyword>
<accession>A0A1D7TMR6</accession>
<dbReference type="NCBIfam" id="TIGR02805">
    <property type="entry name" value="exbB2"/>
    <property type="match status" value="1"/>
</dbReference>
<dbReference type="PATRIC" id="fig|1193502.14.peg.2561"/>
<evidence type="ECO:0000256" key="5">
    <source>
        <dbReference type="ARBA" id="ARBA00022927"/>
    </source>
</evidence>
<evidence type="ECO:0000256" key="1">
    <source>
        <dbReference type="ARBA" id="ARBA00004429"/>
    </source>
</evidence>
<gene>
    <name evidence="11" type="ORF">SHALO_2529</name>
</gene>
<dbReference type="Proteomes" id="UP000094609">
    <property type="component" value="Chromosome"/>
</dbReference>
<keyword evidence="7 9" id="KW-0472">Membrane</keyword>
<evidence type="ECO:0000259" key="10">
    <source>
        <dbReference type="Pfam" id="PF01618"/>
    </source>
</evidence>
<evidence type="ECO:0000256" key="8">
    <source>
        <dbReference type="RuleBase" id="RU004057"/>
    </source>
</evidence>
<dbReference type="PANTHER" id="PTHR30625:SF15">
    <property type="entry name" value="BIOPOLYMER TRANSPORT PROTEIN EXBB"/>
    <property type="match status" value="1"/>
</dbReference>
<dbReference type="InterPro" id="IPR050790">
    <property type="entry name" value="ExbB/TolQ_transport"/>
</dbReference>
<feature type="domain" description="MotA/TolQ/ExbB proton channel" evidence="10">
    <location>
        <begin position="46"/>
        <end position="137"/>
    </location>
</feature>
<keyword evidence="5 8" id="KW-0653">Protein transport</keyword>
<evidence type="ECO:0000256" key="6">
    <source>
        <dbReference type="ARBA" id="ARBA00022989"/>
    </source>
</evidence>
<keyword evidence="2 8" id="KW-0813">Transport</keyword>
<reference evidence="12" key="1">
    <citation type="submission" date="2016-08" db="EMBL/GenBank/DDBJ databases">
        <title>Complete genome sequence of the organohalide-respiring Epsilonproteobacterium Sulfurospirillum halorespirans.</title>
        <authorList>
            <person name="Goris T."/>
            <person name="Zimmermann J."/>
            <person name="Schenz B."/>
            <person name="Lemos M."/>
            <person name="Hackermueller J."/>
            <person name="Diekert G."/>
        </authorList>
    </citation>
    <scope>NUCLEOTIDE SEQUENCE [LARGE SCALE GENOMIC DNA]</scope>
    <source>
        <strain>DSM 13726</strain>
        <strain evidence="12">PCE-M2</strain>
    </source>
</reference>
<feature type="transmembrane region" description="Helical" evidence="9">
    <location>
        <begin position="58"/>
        <end position="85"/>
    </location>
</feature>
<evidence type="ECO:0000256" key="7">
    <source>
        <dbReference type="ARBA" id="ARBA00023136"/>
    </source>
</evidence>
<comment type="similarity">
    <text evidence="8">Belongs to the exbB/tolQ family.</text>
</comment>
<dbReference type="InterPro" id="IPR002898">
    <property type="entry name" value="MotA_ExbB_proton_chnl"/>
</dbReference>
<sequence length="144" mass="15495">MENIKLAVDYGALGILLFMSILVLGYAIERLLFFRALHVKSYESKNRLERDVSKNLTIISLIGSNAPYVGLLGTVGGIMVVFYEIGISGGALDTSKVIVGLALALKVTAAGLIVAIPSTMIYGGFLRKVDLAVSEWEDESIKKS</sequence>
<evidence type="ECO:0000256" key="4">
    <source>
        <dbReference type="ARBA" id="ARBA00022692"/>
    </source>
</evidence>
<dbReference type="InterPro" id="IPR014172">
    <property type="entry name" value="TonB_ExbB_2"/>
</dbReference>